<sequence length="87" mass="9895">MDLIVDDPRAEALARELAERRNISVNEAVIEALEAELGKSKAQQRPAKDREQFLARVREIQADLKARSKPGGRDLTKDEIDEMWGHE</sequence>
<reference evidence="2 3" key="1">
    <citation type="submission" date="2020-02" db="EMBL/GenBank/DDBJ databases">
        <title>Genome sequence of strain CCNWXJ40-4.</title>
        <authorList>
            <person name="Gao J."/>
            <person name="Sun J."/>
        </authorList>
    </citation>
    <scope>NUCLEOTIDE SEQUENCE [LARGE SCALE GENOMIC DNA]</scope>
    <source>
        <strain evidence="2 3">CCNWXJ 40-4</strain>
    </source>
</reference>
<comment type="caution">
    <text evidence="2">The sequence shown here is derived from an EMBL/GenBank/DDBJ whole genome shotgun (WGS) entry which is preliminary data.</text>
</comment>
<dbReference type="InterPro" id="IPR011660">
    <property type="entry name" value="VapB-like"/>
</dbReference>
<dbReference type="Proteomes" id="UP001642900">
    <property type="component" value="Unassembled WGS sequence"/>
</dbReference>
<organism evidence="2 3">
    <name type="scientific">Allomesorhizobium camelthorni</name>
    <dbReference type="NCBI Taxonomy" id="475069"/>
    <lineage>
        <taxon>Bacteria</taxon>
        <taxon>Pseudomonadati</taxon>
        <taxon>Pseudomonadota</taxon>
        <taxon>Alphaproteobacteria</taxon>
        <taxon>Hyphomicrobiales</taxon>
        <taxon>Phyllobacteriaceae</taxon>
        <taxon>Allomesorhizobium</taxon>
    </lineage>
</organism>
<proteinExistence type="predicted"/>
<evidence type="ECO:0000313" key="2">
    <source>
        <dbReference type="EMBL" id="NGO50132.1"/>
    </source>
</evidence>
<dbReference type="RefSeq" id="WP_165023115.1">
    <property type="nucleotide sequence ID" value="NZ_JAAKZF010000002.1"/>
</dbReference>
<dbReference type="Pfam" id="PF07704">
    <property type="entry name" value="PSK_trans_fac"/>
    <property type="match status" value="1"/>
</dbReference>
<dbReference type="AlphaFoldDB" id="A0A6G4W5W8"/>
<dbReference type="EMBL" id="JAAKZF010000002">
    <property type="protein sequence ID" value="NGO50132.1"/>
    <property type="molecule type" value="Genomic_DNA"/>
</dbReference>
<gene>
    <name evidence="2" type="ORF">G6N73_02885</name>
</gene>
<keyword evidence="3" id="KW-1185">Reference proteome</keyword>
<evidence type="ECO:0000313" key="3">
    <source>
        <dbReference type="Proteomes" id="UP001642900"/>
    </source>
</evidence>
<evidence type="ECO:0000256" key="1">
    <source>
        <dbReference type="SAM" id="MobiDB-lite"/>
    </source>
</evidence>
<accession>A0A6G4W5W8</accession>
<feature type="region of interest" description="Disordered" evidence="1">
    <location>
        <begin position="65"/>
        <end position="87"/>
    </location>
</feature>
<name>A0A6G4W5W8_9HYPH</name>
<protein>
    <submittedName>
        <fullName evidence="2">Type II toxin-antitoxin system VapB family antitoxin</fullName>
    </submittedName>
</protein>